<protein>
    <recommendedName>
        <fullName evidence="4">Protein kinase domain-containing protein</fullName>
    </recommendedName>
</protein>
<keyword evidence="3" id="KW-0812">Transmembrane</keyword>
<feature type="compositionally biased region" description="Low complexity" evidence="2">
    <location>
        <begin position="996"/>
        <end position="1017"/>
    </location>
</feature>
<evidence type="ECO:0000256" key="3">
    <source>
        <dbReference type="SAM" id="Phobius"/>
    </source>
</evidence>
<keyword evidence="1" id="KW-0547">Nucleotide-binding</keyword>
<accession>A0A836BVE2</accession>
<sequence length="1038" mass="108781">MFQKISVHISLDMASLAARIRLLPGGRLTFRWLELRNYAVEIGQAMLIIDASPDGVVWFDNAVLRRRAGFPATRYLQDINAMPRPDGSNQSQVAFALPKFCYNATAEPQGRCSQDVVYMVDVNAMLAAAWAPFLAPGVGPLGEYDMIATDTVHAVDELVNPECVTASSEWDCLVQLLRLLEIQPVVISSKASDSNLVKIVASLAILLVSVLLFLYFRRHYKTYQQRRARRMRRIKEALGMGPDAHGIMFNGLDGEEPDWQIMPMPVGYAADEEAPEPQLHQDSNLRNLIKDISNRPGREVPEYVNGQDLRIDADATNCPIAHETGLRPGGGGGGQGGSEQLGTPRIGSGTPYAAGGGTSTAGSGPLHHVGQPGIRHSIVTSNGTTTTASGSRPIQAIETEIILHGSGSARLHLTAPAITLTTAGMDALVANRAAARAAAIGSESTASGAHVHPASGGGAAGGVHASAGGAAVIVGGDGSDGHGASSLAPSSLGGTTAANRQAVTFTAADVVDRVMRSKDSEDSVIKEEGDGGQQSAQVANLMDELEGLRRDIMAGINDTQLQIMSVVGSGAFGTVYRGQWQGLEVAVKTVVFSASSENRKRALQEAALCQSINHRNIVATYAVDVQPLGAVNTPVLQSGGRNNATLSNLLDWRLYIVQEYCDGGPLRKLVQSRYLQGDAGPNMVGVGGKQGGRVGGLRKLVQSRYLQGDAGPNMRVICEVALELAQALAHLHSKNIIHGDLNPNNVLLKRDATAPNGFRVKMADFGLSVMVPIQKTHMSNLRLGTLYYIAPETCFRGQLGYAADVFSLGVMLWELYHGRLAGTRTPTGEPRYQPDFPDFPPACPVDYRKLAHRCLQKQPHNRLHSSQVVQRLREMIEAYRAAAALGPPQPPLPPLPLGGPDDSFHANQPPGPMFAQHGAAHVAPALPQAPTGAPTPAESRHQPATPGRGGAAAAGPAAPAAGGGAGSPGGANGAAAGAAAGGGSTPRGAHHASRLAPHGTQPAAAQQAQHGAQQAAQPRGGRVQPVGAVALEISPAPS</sequence>
<evidence type="ECO:0000313" key="6">
    <source>
        <dbReference type="Proteomes" id="UP000612055"/>
    </source>
</evidence>
<dbReference type="GO" id="GO:0004674">
    <property type="term" value="F:protein serine/threonine kinase activity"/>
    <property type="evidence" value="ECO:0007669"/>
    <property type="project" value="TreeGrafter"/>
</dbReference>
<dbReference type="SUPFAM" id="SSF56112">
    <property type="entry name" value="Protein kinase-like (PK-like)"/>
    <property type="match status" value="1"/>
</dbReference>
<feature type="compositionally biased region" description="Gly residues" evidence="2">
    <location>
        <begin position="327"/>
        <end position="339"/>
    </location>
</feature>
<dbReference type="PROSITE" id="PS00107">
    <property type="entry name" value="PROTEIN_KINASE_ATP"/>
    <property type="match status" value="1"/>
</dbReference>
<feature type="compositionally biased region" description="Gly residues" evidence="2">
    <location>
        <begin position="961"/>
        <end position="972"/>
    </location>
</feature>
<evidence type="ECO:0000259" key="4">
    <source>
        <dbReference type="PROSITE" id="PS50011"/>
    </source>
</evidence>
<proteinExistence type="predicted"/>
<dbReference type="AlphaFoldDB" id="A0A836BVE2"/>
<dbReference type="GO" id="GO:0005524">
    <property type="term" value="F:ATP binding"/>
    <property type="evidence" value="ECO:0007669"/>
    <property type="project" value="UniProtKB-UniRule"/>
</dbReference>
<feature type="compositionally biased region" description="Low complexity" evidence="2">
    <location>
        <begin position="380"/>
        <end position="391"/>
    </location>
</feature>
<feature type="compositionally biased region" description="Low complexity" evidence="2">
    <location>
        <begin position="340"/>
        <end position="353"/>
    </location>
</feature>
<dbReference type="OrthoDB" id="5979581at2759"/>
<gene>
    <name evidence="5" type="ORF">HYH03_012541</name>
</gene>
<feature type="binding site" evidence="1">
    <location>
        <position position="588"/>
    </location>
    <ligand>
        <name>ATP</name>
        <dbReference type="ChEBI" id="CHEBI:30616"/>
    </ligand>
</feature>
<dbReference type="EMBL" id="JAEHOE010000078">
    <property type="protein sequence ID" value="KAG2488919.1"/>
    <property type="molecule type" value="Genomic_DNA"/>
</dbReference>
<dbReference type="Proteomes" id="UP000612055">
    <property type="component" value="Unassembled WGS sequence"/>
</dbReference>
<dbReference type="InterPro" id="IPR000719">
    <property type="entry name" value="Prot_kinase_dom"/>
</dbReference>
<dbReference type="CDD" id="cd14014">
    <property type="entry name" value="STKc_PknB_like"/>
    <property type="match status" value="1"/>
</dbReference>
<keyword evidence="1" id="KW-0067">ATP-binding</keyword>
<name>A0A836BVE2_9CHLO</name>
<dbReference type="PANTHER" id="PTHR44329:SF214">
    <property type="entry name" value="PROTEIN KINASE DOMAIN-CONTAINING PROTEIN"/>
    <property type="match status" value="1"/>
</dbReference>
<dbReference type="InterPro" id="IPR011009">
    <property type="entry name" value="Kinase-like_dom_sf"/>
</dbReference>
<dbReference type="Gene3D" id="3.30.200.20">
    <property type="entry name" value="Phosphorylase Kinase, domain 1"/>
    <property type="match status" value="1"/>
</dbReference>
<feature type="compositionally biased region" description="Pro residues" evidence="2">
    <location>
        <begin position="887"/>
        <end position="897"/>
    </location>
</feature>
<reference evidence="5" key="1">
    <citation type="journal article" date="2020" name="bioRxiv">
        <title>Comparative genomics of Chlamydomonas.</title>
        <authorList>
            <person name="Craig R.J."/>
            <person name="Hasan A.R."/>
            <person name="Ness R.W."/>
            <person name="Keightley P.D."/>
        </authorList>
    </citation>
    <scope>NUCLEOTIDE SEQUENCE</scope>
    <source>
        <strain evidence="5">CCAP 11/70</strain>
    </source>
</reference>
<evidence type="ECO:0000313" key="5">
    <source>
        <dbReference type="EMBL" id="KAG2488919.1"/>
    </source>
</evidence>
<keyword evidence="3" id="KW-0472">Membrane</keyword>
<evidence type="ECO:0000256" key="2">
    <source>
        <dbReference type="SAM" id="MobiDB-lite"/>
    </source>
</evidence>
<dbReference type="PANTHER" id="PTHR44329">
    <property type="entry name" value="SERINE/THREONINE-PROTEIN KINASE TNNI3K-RELATED"/>
    <property type="match status" value="1"/>
</dbReference>
<dbReference type="InterPro" id="IPR051681">
    <property type="entry name" value="Ser/Thr_Kinases-Pseudokinases"/>
</dbReference>
<dbReference type="Pfam" id="PF07714">
    <property type="entry name" value="PK_Tyr_Ser-Thr"/>
    <property type="match status" value="1"/>
</dbReference>
<feature type="region of interest" description="Disordered" evidence="2">
    <location>
        <begin position="322"/>
        <end position="391"/>
    </location>
</feature>
<evidence type="ECO:0000256" key="1">
    <source>
        <dbReference type="PROSITE-ProRule" id="PRU10141"/>
    </source>
</evidence>
<dbReference type="InterPro" id="IPR017441">
    <property type="entry name" value="Protein_kinase_ATP_BS"/>
</dbReference>
<comment type="caution">
    <text evidence="5">The sequence shown here is derived from an EMBL/GenBank/DDBJ whole genome shotgun (WGS) entry which is preliminary data.</text>
</comment>
<feature type="domain" description="Protein kinase" evidence="4">
    <location>
        <begin position="561"/>
        <end position="876"/>
    </location>
</feature>
<dbReference type="InterPro" id="IPR001245">
    <property type="entry name" value="Ser-Thr/Tyr_kinase_cat_dom"/>
</dbReference>
<dbReference type="Gene3D" id="1.10.510.10">
    <property type="entry name" value="Transferase(Phosphotransferase) domain 1"/>
    <property type="match status" value="1"/>
</dbReference>
<dbReference type="PROSITE" id="PS50011">
    <property type="entry name" value="PROTEIN_KINASE_DOM"/>
    <property type="match status" value="1"/>
</dbReference>
<keyword evidence="3" id="KW-1133">Transmembrane helix</keyword>
<feature type="region of interest" description="Disordered" evidence="2">
    <location>
        <begin position="884"/>
        <end position="1026"/>
    </location>
</feature>
<keyword evidence="6" id="KW-1185">Reference proteome</keyword>
<organism evidence="5 6">
    <name type="scientific">Edaphochlamys debaryana</name>
    <dbReference type="NCBI Taxonomy" id="47281"/>
    <lineage>
        <taxon>Eukaryota</taxon>
        <taxon>Viridiplantae</taxon>
        <taxon>Chlorophyta</taxon>
        <taxon>core chlorophytes</taxon>
        <taxon>Chlorophyceae</taxon>
        <taxon>CS clade</taxon>
        <taxon>Chlamydomonadales</taxon>
        <taxon>Chlamydomonadales incertae sedis</taxon>
        <taxon>Edaphochlamys</taxon>
    </lineage>
</organism>
<feature type="transmembrane region" description="Helical" evidence="3">
    <location>
        <begin position="196"/>
        <end position="216"/>
    </location>
</feature>